<dbReference type="FunFam" id="3.30.70.270:FF:000001">
    <property type="entry name" value="Diguanylate cyclase domain protein"/>
    <property type="match status" value="1"/>
</dbReference>
<dbReference type="EC" id="2.7.7.65" evidence="1"/>
<dbReference type="InterPro" id="IPR000160">
    <property type="entry name" value="GGDEF_dom"/>
</dbReference>
<proteinExistence type="predicted"/>
<accession>A0A7T0G4J7</accession>
<dbReference type="NCBIfam" id="TIGR00254">
    <property type="entry name" value="GGDEF"/>
    <property type="match status" value="1"/>
</dbReference>
<dbReference type="PANTHER" id="PTHR45138">
    <property type="entry name" value="REGULATORY COMPONENTS OF SENSORY TRANSDUCTION SYSTEM"/>
    <property type="match status" value="1"/>
</dbReference>
<evidence type="ECO:0000256" key="3">
    <source>
        <dbReference type="PROSITE-ProRule" id="PRU00169"/>
    </source>
</evidence>
<dbReference type="InterPro" id="IPR050469">
    <property type="entry name" value="Diguanylate_Cyclase"/>
</dbReference>
<dbReference type="InterPro" id="IPR029787">
    <property type="entry name" value="Nucleotide_cyclase"/>
</dbReference>
<evidence type="ECO:0000313" key="6">
    <source>
        <dbReference type="EMBL" id="QPJ66495.1"/>
    </source>
</evidence>
<dbReference type="GO" id="GO:1902201">
    <property type="term" value="P:negative regulation of bacterial-type flagellum-dependent cell motility"/>
    <property type="evidence" value="ECO:0007669"/>
    <property type="project" value="TreeGrafter"/>
</dbReference>
<evidence type="ECO:0000256" key="1">
    <source>
        <dbReference type="ARBA" id="ARBA00012528"/>
    </source>
</evidence>
<feature type="modified residue" description="4-aspartylphosphate" evidence="3">
    <location>
        <position position="64"/>
    </location>
</feature>
<dbReference type="Gene3D" id="3.40.50.2300">
    <property type="match status" value="1"/>
</dbReference>
<evidence type="ECO:0000256" key="2">
    <source>
        <dbReference type="ARBA" id="ARBA00034247"/>
    </source>
</evidence>
<sequence length="309" mass="34884">MNDSNKLTAPVDTSKILIVDDSNVNLDVLRKILESENFSVFVAPSGTVTLKIAPEVQPDLILLDIMMPDIDGFETCQRLKENPLTADIPIIFLSAKSDTEDMVKGFSLGAVDFIQKPFQGEIVIARAKTHIKVKKLIEQIKSASNSDPLTGLLNRRGMNEKLEEEIARFQRNRQPFCLLLGDIDFFKRVNDDYGHAMGDHVLKEIARIMNLHSRKNDWISRWGGEEFLILLTETPLDGAMKRAETLRREVENAVIHFDDETIKVTMSLGVSVYNDETKNLDACIQTADEYLYQAKDNGRNQVMGPNQES</sequence>
<dbReference type="EMBL" id="CP048620">
    <property type="protein sequence ID" value="QPJ66495.1"/>
    <property type="molecule type" value="Genomic_DNA"/>
</dbReference>
<gene>
    <name evidence="6" type="ORF">G3M78_14245</name>
</gene>
<dbReference type="SMART" id="SM00448">
    <property type="entry name" value="REC"/>
    <property type="match status" value="1"/>
</dbReference>
<dbReference type="InterPro" id="IPR001789">
    <property type="entry name" value="Sig_transdc_resp-reg_receiver"/>
</dbReference>
<dbReference type="Pfam" id="PF00072">
    <property type="entry name" value="Response_reg"/>
    <property type="match status" value="1"/>
</dbReference>
<comment type="catalytic activity">
    <reaction evidence="2">
        <text>2 GTP = 3',3'-c-di-GMP + 2 diphosphate</text>
        <dbReference type="Rhea" id="RHEA:24898"/>
        <dbReference type="ChEBI" id="CHEBI:33019"/>
        <dbReference type="ChEBI" id="CHEBI:37565"/>
        <dbReference type="ChEBI" id="CHEBI:58805"/>
        <dbReference type="EC" id="2.7.7.65"/>
    </reaction>
</comment>
<dbReference type="SUPFAM" id="SSF52172">
    <property type="entry name" value="CheY-like"/>
    <property type="match status" value="1"/>
</dbReference>
<evidence type="ECO:0000313" key="7">
    <source>
        <dbReference type="Proteomes" id="UP000594464"/>
    </source>
</evidence>
<evidence type="ECO:0000259" key="4">
    <source>
        <dbReference type="PROSITE" id="PS50110"/>
    </source>
</evidence>
<dbReference type="CDD" id="cd19920">
    <property type="entry name" value="REC_PA4781-like"/>
    <property type="match status" value="1"/>
</dbReference>
<evidence type="ECO:0000259" key="5">
    <source>
        <dbReference type="PROSITE" id="PS50887"/>
    </source>
</evidence>
<dbReference type="PROSITE" id="PS50887">
    <property type="entry name" value="GGDEF"/>
    <property type="match status" value="1"/>
</dbReference>
<name>A0A7T0G4J7_9BACT</name>
<dbReference type="GO" id="GO:0052621">
    <property type="term" value="F:diguanylate cyclase activity"/>
    <property type="evidence" value="ECO:0007669"/>
    <property type="project" value="UniProtKB-EC"/>
</dbReference>
<organism evidence="6 7">
    <name type="scientific">Candidatus Nitrohelix vancouverensis</name>
    <dbReference type="NCBI Taxonomy" id="2705534"/>
    <lineage>
        <taxon>Bacteria</taxon>
        <taxon>Pseudomonadati</taxon>
        <taxon>Nitrospinota/Tectimicrobiota group</taxon>
        <taxon>Nitrospinota</taxon>
        <taxon>Nitrospinia</taxon>
        <taxon>Nitrospinales</taxon>
        <taxon>Nitrospinaceae</taxon>
        <taxon>Candidatus Nitrohelix</taxon>
    </lineage>
</organism>
<dbReference type="GO" id="GO:0000160">
    <property type="term" value="P:phosphorelay signal transduction system"/>
    <property type="evidence" value="ECO:0007669"/>
    <property type="project" value="InterPro"/>
</dbReference>
<dbReference type="Proteomes" id="UP000594464">
    <property type="component" value="Chromosome"/>
</dbReference>
<dbReference type="Pfam" id="PF00990">
    <property type="entry name" value="GGDEF"/>
    <property type="match status" value="1"/>
</dbReference>
<dbReference type="Gene3D" id="3.30.70.270">
    <property type="match status" value="1"/>
</dbReference>
<keyword evidence="3" id="KW-0597">Phosphoprotein</keyword>
<feature type="domain" description="Response regulatory" evidence="4">
    <location>
        <begin position="15"/>
        <end position="131"/>
    </location>
</feature>
<reference evidence="7" key="1">
    <citation type="submission" date="2020-02" db="EMBL/GenBank/DDBJ databases">
        <title>Genomic and physiological characterization of two novel Nitrospinaceae genera.</title>
        <authorList>
            <person name="Mueller A.J."/>
            <person name="Jung M.-Y."/>
            <person name="Strachan C.R."/>
            <person name="Herbold C.W."/>
            <person name="Kirkegaard R.H."/>
            <person name="Daims H."/>
        </authorList>
    </citation>
    <scope>NUCLEOTIDE SEQUENCE [LARGE SCALE GENOMIC DNA]</scope>
</reference>
<dbReference type="InterPro" id="IPR043128">
    <property type="entry name" value="Rev_trsase/Diguanyl_cyclase"/>
</dbReference>
<dbReference type="KEGG" id="nva:G3M78_14245"/>
<dbReference type="GO" id="GO:0005886">
    <property type="term" value="C:plasma membrane"/>
    <property type="evidence" value="ECO:0007669"/>
    <property type="project" value="TreeGrafter"/>
</dbReference>
<dbReference type="CDD" id="cd01949">
    <property type="entry name" value="GGDEF"/>
    <property type="match status" value="1"/>
</dbReference>
<protein>
    <recommendedName>
        <fullName evidence="1">diguanylate cyclase</fullName>
        <ecNumber evidence="1">2.7.7.65</ecNumber>
    </recommendedName>
</protein>
<dbReference type="SUPFAM" id="SSF55073">
    <property type="entry name" value="Nucleotide cyclase"/>
    <property type="match status" value="1"/>
</dbReference>
<dbReference type="PANTHER" id="PTHR45138:SF9">
    <property type="entry name" value="DIGUANYLATE CYCLASE DGCM-RELATED"/>
    <property type="match status" value="1"/>
</dbReference>
<feature type="domain" description="GGDEF" evidence="5">
    <location>
        <begin position="174"/>
        <end position="307"/>
    </location>
</feature>
<dbReference type="PROSITE" id="PS50110">
    <property type="entry name" value="RESPONSE_REGULATORY"/>
    <property type="match status" value="1"/>
</dbReference>
<dbReference type="InterPro" id="IPR011006">
    <property type="entry name" value="CheY-like_superfamily"/>
</dbReference>
<dbReference type="AlphaFoldDB" id="A0A7T0G4J7"/>
<dbReference type="SMART" id="SM00267">
    <property type="entry name" value="GGDEF"/>
    <property type="match status" value="1"/>
</dbReference>
<dbReference type="GO" id="GO:0043709">
    <property type="term" value="P:cell adhesion involved in single-species biofilm formation"/>
    <property type="evidence" value="ECO:0007669"/>
    <property type="project" value="TreeGrafter"/>
</dbReference>